<dbReference type="Gene3D" id="1.10.357.10">
    <property type="entry name" value="Tetracycline Repressor, domain 2"/>
    <property type="match status" value="1"/>
</dbReference>
<evidence type="ECO:0000256" key="1">
    <source>
        <dbReference type="ARBA" id="ARBA00023125"/>
    </source>
</evidence>
<gene>
    <name evidence="4" type="ORF">JD77_01256</name>
</gene>
<dbReference type="EMBL" id="VLKE01000001">
    <property type="protein sequence ID" value="TWH66304.1"/>
    <property type="molecule type" value="Genomic_DNA"/>
</dbReference>
<dbReference type="GO" id="GO:0003700">
    <property type="term" value="F:DNA-binding transcription factor activity"/>
    <property type="evidence" value="ECO:0007669"/>
    <property type="project" value="TreeGrafter"/>
</dbReference>
<dbReference type="SUPFAM" id="SSF46689">
    <property type="entry name" value="Homeodomain-like"/>
    <property type="match status" value="1"/>
</dbReference>
<dbReference type="Proteomes" id="UP000319825">
    <property type="component" value="Unassembled WGS sequence"/>
</dbReference>
<evidence type="ECO:0000313" key="4">
    <source>
        <dbReference type="EMBL" id="TWH66304.1"/>
    </source>
</evidence>
<dbReference type="Pfam" id="PF00440">
    <property type="entry name" value="TetR_N"/>
    <property type="match status" value="1"/>
</dbReference>
<evidence type="ECO:0000259" key="3">
    <source>
        <dbReference type="PROSITE" id="PS50977"/>
    </source>
</evidence>
<name>A0A562I6L2_MICOL</name>
<accession>A0A562I6L2</accession>
<keyword evidence="5" id="KW-1185">Reference proteome</keyword>
<comment type="caution">
    <text evidence="4">The sequence shown here is derived from an EMBL/GenBank/DDBJ whole genome shotgun (WGS) entry which is preliminary data.</text>
</comment>
<dbReference type="AlphaFoldDB" id="A0A562I6L2"/>
<dbReference type="PRINTS" id="PR00455">
    <property type="entry name" value="HTHTETR"/>
</dbReference>
<evidence type="ECO:0000256" key="2">
    <source>
        <dbReference type="PROSITE-ProRule" id="PRU00335"/>
    </source>
</evidence>
<dbReference type="PROSITE" id="PS50977">
    <property type="entry name" value="HTH_TETR_2"/>
    <property type="match status" value="1"/>
</dbReference>
<dbReference type="PANTHER" id="PTHR30055:SF226">
    <property type="entry name" value="HTH-TYPE TRANSCRIPTIONAL REGULATOR PKSA"/>
    <property type="match status" value="1"/>
</dbReference>
<reference evidence="4 5" key="1">
    <citation type="submission" date="2019-07" db="EMBL/GenBank/DDBJ databases">
        <title>R&amp;d 2014.</title>
        <authorList>
            <person name="Klenk H.-P."/>
        </authorList>
    </citation>
    <scope>NUCLEOTIDE SEQUENCE [LARGE SCALE GENOMIC DNA]</scope>
    <source>
        <strain evidence="4 5">DSM 43868</strain>
    </source>
</reference>
<evidence type="ECO:0000313" key="5">
    <source>
        <dbReference type="Proteomes" id="UP000319825"/>
    </source>
</evidence>
<protein>
    <submittedName>
        <fullName evidence="4">TetR family transcriptional regulator</fullName>
    </submittedName>
</protein>
<dbReference type="InterPro" id="IPR001647">
    <property type="entry name" value="HTH_TetR"/>
</dbReference>
<proteinExistence type="predicted"/>
<sequence length="181" mass="18956">MARAVPATHAEILSAAARRFAVTGYKGTSLQDIAGEVGVSKATVLYHFANKEALLGELMAPAIAVLQELDARLAGLTGAAAQQVAAEGFVDLAVRFRGEIALLRGEFAHLLEQPAFAHVQQISERLIAAFAGHSPRPAVRVAALVVLAGIAKTCGEFGDLADDELRAALLGLVRRALEPPD</sequence>
<keyword evidence="1 2" id="KW-0238">DNA-binding</keyword>
<dbReference type="InterPro" id="IPR009057">
    <property type="entry name" value="Homeodomain-like_sf"/>
</dbReference>
<feature type="domain" description="HTH tetR-type" evidence="3">
    <location>
        <begin position="6"/>
        <end position="66"/>
    </location>
</feature>
<dbReference type="GO" id="GO:0000976">
    <property type="term" value="F:transcription cis-regulatory region binding"/>
    <property type="evidence" value="ECO:0007669"/>
    <property type="project" value="TreeGrafter"/>
</dbReference>
<feature type="DNA-binding region" description="H-T-H motif" evidence="2">
    <location>
        <begin position="29"/>
        <end position="48"/>
    </location>
</feature>
<dbReference type="RefSeq" id="WP_145773430.1">
    <property type="nucleotide sequence ID" value="NZ_BAAATQ010000031.1"/>
</dbReference>
<dbReference type="OrthoDB" id="3186364at2"/>
<dbReference type="InterPro" id="IPR050109">
    <property type="entry name" value="HTH-type_TetR-like_transc_reg"/>
</dbReference>
<organism evidence="4 5">
    <name type="scientific">Micromonospora olivasterospora</name>
    <dbReference type="NCBI Taxonomy" id="1880"/>
    <lineage>
        <taxon>Bacteria</taxon>
        <taxon>Bacillati</taxon>
        <taxon>Actinomycetota</taxon>
        <taxon>Actinomycetes</taxon>
        <taxon>Micromonosporales</taxon>
        <taxon>Micromonosporaceae</taxon>
        <taxon>Micromonospora</taxon>
    </lineage>
</organism>
<dbReference type="PANTHER" id="PTHR30055">
    <property type="entry name" value="HTH-TYPE TRANSCRIPTIONAL REGULATOR RUTR"/>
    <property type="match status" value="1"/>
</dbReference>